<comment type="similarity">
    <text evidence="6">Belongs to the nlpA lipoprotein family.</text>
</comment>
<name>A0A3A8KIG5_9BACT</name>
<dbReference type="AlphaFoldDB" id="A0A3A8KIG5"/>
<dbReference type="RefSeq" id="WP_120602656.1">
    <property type="nucleotide sequence ID" value="NZ_RAWE01000032.1"/>
</dbReference>
<sequence>MRTSFRVLSASLLFLATSLLGGCKPAPSEPANANRPLKVGVNPVPHGEILRVAARVAEREGVRVEMVEFTDYIQPNLALADGQLDANYFQHEPYLERFASERHLALKSVGAVHLEPLALYSLRFRQLAELPVGAKLSLPADPSNAARALRLLAKQGLLTLREGAGADATLQDVVGNPRKLDLKEIDAEQQPRTLEDVDGAVINGNYFLEAQKQLHLDAHVLARESATRNPHANVLAVRTGDEARPEVRALVKALQSDEVRRYIEATYGGAVIPAF</sequence>
<keyword evidence="5 6" id="KW-0449">Lipoprotein</keyword>
<proteinExistence type="inferred from homology"/>
<gene>
    <name evidence="9" type="ORF">D7X32_11970</name>
</gene>
<evidence type="ECO:0000256" key="1">
    <source>
        <dbReference type="ARBA" id="ARBA00004635"/>
    </source>
</evidence>
<organism evidence="9 10">
    <name type="scientific">Corallococcus carmarthensis</name>
    <dbReference type="NCBI Taxonomy" id="2316728"/>
    <lineage>
        <taxon>Bacteria</taxon>
        <taxon>Pseudomonadati</taxon>
        <taxon>Myxococcota</taxon>
        <taxon>Myxococcia</taxon>
        <taxon>Myxococcales</taxon>
        <taxon>Cystobacterineae</taxon>
        <taxon>Myxococcaceae</taxon>
        <taxon>Corallococcus</taxon>
    </lineage>
</organism>
<feature type="signal peptide" evidence="8">
    <location>
        <begin position="1"/>
        <end position="21"/>
    </location>
</feature>
<evidence type="ECO:0000256" key="5">
    <source>
        <dbReference type="ARBA" id="ARBA00023288"/>
    </source>
</evidence>
<evidence type="ECO:0000256" key="2">
    <source>
        <dbReference type="ARBA" id="ARBA00022729"/>
    </source>
</evidence>
<dbReference type="OrthoDB" id="9812878at2"/>
<keyword evidence="10" id="KW-1185">Reference proteome</keyword>
<evidence type="ECO:0000256" key="4">
    <source>
        <dbReference type="ARBA" id="ARBA00023139"/>
    </source>
</evidence>
<dbReference type="InterPro" id="IPR004872">
    <property type="entry name" value="Lipoprotein_NlpA"/>
</dbReference>
<dbReference type="Gene3D" id="3.40.190.10">
    <property type="entry name" value="Periplasmic binding protein-like II"/>
    <property type="match status" value="2"/>
</dbReference>
<comment type="caution">
    <text evidence="9">The sequence shown here is derived from an EMBL/GenBank/DDBJ whole genome shotgun (WGS) entry which is preliminary data.</text>
</comment>
<accession>A0A3A8KIG5</accession>
<dbReference type="PANTHER" id="PTHR30429">
    <property type="entry name" value="D-METHIONINE-BINDING LIPOPROTEIN METQ"/>
    <property type="match status" value="1"/>
</dbReference>
<keyword evidence="3" id="KW-0472">Membrane</keyword>
<dbReference type="PROSITE" id="PS51257">
    <property type="entry name" value="PROKAR_LIPOPROTEIN"/>
    <property type="match status" value="1"/>
</dbReference>
<evidence type="ECO:0000256" key="6">
    <source>
        <dbReference type="PIRNR" id="PIRNR002854"/>
    </source>
</evidence>
<comment type="subcellular location">
    <subcellularLocation>
        <location evidence="1">Membrane</location>
        <topology evidence="1">Lipid-anchor</topology>
    </subcellularLocation>
</comment>
<dbReference type="PANTHER" id="PTHR30429:SF0">
    <property type="entry name" value="METHIONINE-BINDING LIPOPROTEIN METQ"/>
    <property type="match status" value="1"/>
</dbReference>
<dbReference type="SUPFAM" id="SSF53850">
    <property type="entry name" value="Periplasmic binding protein-like II"/>
    <property type="match status" value="1"/>
</dbReference>
<evidence type="ECO:0000313" key="10">
    <source>
        <dbReference type="Proteomes" id="UP000268313"/>
    </source>
</evidence>
<dbReference type="Pfam" id="PF03180">
    <property type="entry name" value="Lipoprotein_9"/>
    <property type="match status" value="1"/>
</dbReference>
<dbReference type="Proteomes" id="UP000268313">
    <property type="component" value="Unassembled WGS sequence"/>
</dbReference>
<protein>
    <recommendedName>
        <fullName evidence="6">Lipoprotein</fullName>
    </recommendedName>
</protein>
<evidence type="ECO:0000256" key="7">
    <source>
        <dbReference type="PIRSR" id="PIRSR002854-1"/>
    </source>
</evidence>
<dbReference type="GO" id="GO:0016020">
    <property type="term" value="C:membrane"/>
    <property type="evidence" value="ECO:0007669"/>
    <property type="project" value="UniProtKB-SubCell"/>
</dbReference>
<reference evidence="10" key="1">
    <citation type="submission" date="2018-09" db="EMBL/GenBank/DDBJ databases">
        <authorList>
            <person name="Livingstone P.G."/>
            <person name="Whitworth D.E."/>
        </authorList>
    </citation>
    <scope>NUCLEOTIDE SEQUENCE [LARGE SCALE GENOMIC DNA]</scope>
    <source>
        <strain evidence="10">CA043D</strain>
    </source>
</reference>
<evidence type="ECO:0000313" key="9">
    <source>
        <dbReference type="EMBL" id="RKH04125.1"/>
    </source>
</evidence>
<keyword evidence="2 8" id="KW-0732">Signal</keyword>
<keyword evidence="4" id="KW-0564">Palmitate</keyword>
<dbReference type="EMBL" id="RAWE01000032">
    <property type="protein sequence ID" value="RKH04125.1"/>
    <property type="molecule type" value="Genomic_DNA"/>
</dbReference>
<evidence type="ECO:0000256" key="3">
    <source>
        <dbReference type="ARBA" id="ARBA00023136"/>
    </source>
</evidence>
<dbReference type="PIRSF" id="PIRSF002854">
    <property type="entry name" value="MetQ"/>
    <property type="match status" value="1"/>
</dbReference>
<feature type="lipid moiety-binding region" description="S-diacylglycerol cysteine" evidence="7">
    <location>
        <position position="23"/>
    </location>
</feature>
<evidence type="ECO:0000256" key="8">
    <source>
        <dbReference type="SAM" id="SignalP"/>
    </source>
</evidence>
<feature type="chain" id="PRO_5017424488" description="Lipoprotein" evidence="8">
    <location>
        <begin position="22"/>
        <end position="275"/>
    </location>
</feature>